<dbReference type="AlphaFoldDB" id="A0A2P2PJU8"/>
<accession>A0A2P2PJU8</accession>
<sequence>MKNNCSNHMSCVPYTKRRQIVIAGYFYARTALEIRCKINPKKIVSFLCNHK</sequence>
<protein>
    <submittedName>
        <fullName evidence="1">Uncharacterized protein</fullName>
    </submittedName>
</protein>
<proteinExistence type="predicted"/>
<dbReference type="EMBL" id="GGEC01074530">
    <property type="protein sequence ID" value="MBX55014.1"/>
    <property type="molecule type" value="Transcribed_RNA"/>
</dbReference>
<reference evidence="1" key="1">
    <citation type="submission" date="2018-02" db="EMBL/GenBank/DDBJ databases">
        <title>Rhizophora mucronata_Transcriptome.</title>
        <authorList>
            <person name="Meera S.P."/>
            <person name="Sreeshan A."/>
            <person name="Augustine A."/>
        </authorList>
    </citation>
    <scope>NUCLEOTIDE SEQUENCE</scope>
    <source>
        <tissue evidence="1">Leaf</tissue>
    </source>
</reference>
<name>A0A2P2PJU8_RHIMU</name>
<evidence type="ECO:0000313" key="1">
    <source>
        <dbReference type="EMBL" id="MBX55014.1"/>
    </source>
</evidence>
<organism evidence="1">
    <name type="scientific">Rhizophora mucronata</name>
    <name type="common">Asiatic mangrove</name>
    <dbReference type="NCBI Taxonomy" id="61149"/>
    <lineage>
        <taxon>Eukaryota</taxon>
        <taxon>Viridiplantae</taxon>
        <taxon>Streptophyta</taxon>
        <taxon>Embryophyta</taxon>
        <taxon>Tracheophyta</taxon>
        <taxon>Spermatophyta</taxon>
        <taxon>Magnoliopsida</taxon>
        <taxon>eudicotyledons</taxon>
        <taxon>Gunneridae</taxon>
        <taxon>Pentapetalae</taxon>
        <taxon>rosids</taxon>
        <taxon>fabids</taxon>
        <taxon>Malpighiales</taxon>
        <taxon>Rhizophoraceae</taxon>
        <taxon>Rhizophora</taxon>
    </lineage>
</organism>